<feature type="compositionally biased region" description="Low complexity" evidence="2">
    <location>
        <begin position="283"/>
        <end position="303"/>
    </location>
</feature>
<dbReference type="InterPro" id="IPR055256">
    <property type="entry name" value="KH_1_KHDC4/BBP-like"/>
</dbReference>
<dbReference type="AlphaFoldDB" id="A0A066VI15"/>
<evidence type="ECO:0000313" key="4">
    <source>
        <dbReference type="EMBL" id="KDN39953.1"/>
    </source>
</evidence>
<feature type="compositionally biased region" description="Low complexity" evidence="2">
    <location>
        <begin position="42"/>
        <end position="55"/>
    </location>
</feature>
<keyword evidence="1" id="KW-0694">RNA-binding</keyword>
<organism evidence="4 5">
    <name type="scientific">Tilletiaria anomala (strain ATCC 24038 / CBS 436.72 / UBC 951)</name>
    <dbReference type="NCBI Taxonomy" id="1037660"/>
    <lineage>
        <taxon>Eukaryota</taxon>
        <taxon>Fungi</taxon>
        <taxon>Dikarya</taxon>
        <taxon>Basidiomycota</taxon>
        <taxon>Ustilaginomycotina</taxon>
        <taxon>Exobasidiomycetes</taxon>
        <taxon>Georgefischeriales</taxon>
        <taxon>Tilletiariaceae</taxon>
        <taxon>Tilletiaria</taxon>
    </lineage>
</organism>
<dbReference type="STRING" id="1037660.A0A066VI15"/>
<dbReference type="PANTHER" id="PTHR15744">
    <property type="entry name" value="BLOM7"/>
    <property type="match status" value="1"/>
</dbReference>
<evidence type="ECO:0000313" key="5">
    <source>
        <dbReference type="Proteomes" id="UP000027361"/>
    </source>
</evidence>
<dbReference type="InParanoid" id="A0A066VI15"/>
<reference evidence="4 5" key="1">
    <citation type="submission" date="2014-05" db="EMBL/GenBank/DDBJ databases">
        <title>Draft genome sequence of a rare smut relative, Tilletiaria anomala UBC 951.</title>
        <authorList>
            <consortium name="DOE Joint Genome Institute"/>
            <person name="Toome M."/>
            <person name="Kuo A."/>
            <person name="Henrissat B."/>
            <person name="Lipzen A."/>
            <person name="Tritt A."/>
            <person name="Yoshinaga Y."/>
            <person name="Zane M."/>
            <person name="Barry K."/>
            <person name="Grigoriev I.V."/>
            <person name="Spatafora J.W."/>
            <person name="Aimea M.C."/>
        </authorList>
    </citation>
    <scope>NUCLEOTIDE SEQUENCE [LARGE SCALE GENOMIC DNA]</scope>
    <source>
        <strain evidence="4 5">UBC 951</strain>
    </source>
</reference>
<feature type="compositionally biased region" description="Pro residues" evidence="2">
    <location>
        <begin position="325"/>
        <end position="348"/>
    </location>
</feature>
<dbReference type="FunFam" id="3.30.1370.10:FF:000037">
    <property type="entry name" value="KH domain protein"/>
    <property type="match status" value="1"/>
</dbReference>
<dbReference type="GO" id="GO:0005634">
    <property type="term" value="C:nucleus"/>
    <property type="evidence" value="ECO:0007669"/>
    <property type="project" value="InterPro"/>
</dbReference>
<feature type="region of interest" description="Disordered" evidence="2">
    <location>
        <begin position="27"/>
        <end position="68"/>
    </location>
</feature>
<proteinExistence type="predicted"/>
<dbReference type="Pfam" id="PF22675">
    <property type="entry name" value="KH-I_KHDC4-BBP"/>
    <property type="match status" value="1"/>
</dbReference>
<evidence type="ECO:0000256" key="2">
    <source>
        <dbReference type="SAM" id="MobiDB-lite"/>
    </source>
</evidence>
<dbReference type="EMBL" id="JMSN01000097">
    <property type="protein sequence ID" value="KDN39953.1"/>
    <property type="molecule type" value="Genomic_DNA"/>
</dbReference>
<protein>
    <recommendedName>
        <fullName evidence="3">K Homology domain-containing protein</fullName>
    </recommendedName>
</protein>
<accession>A0A066VI15</accession>
<evidence type="ECO:0000256" key="1">
    <source>
        <dbReference type="PROSITE-ProRule" id="PRU00117"/>
    </source>
</evidence>
<dbReference type="PANTHER" id="PTHR15744:SF0">
    <property type="entry name" value="KH HOMOLOGY DOMAIN-CONTAINING PROTEIN 4"/>
    <property type="match status" value="1"/>
</dbReference>
<dbReference type="RefSeq" id="XP_013241236.1">
    <property type="nucleotide sequence ID" value="XM_013385782.1"/>
</dbReference>
<keyword evidence="5" id="KW-1185">Reference proteome</keyword>
<dbReference type="InterPro" id="IPR031121">
    <property type="entry name" value="RIK/BLOM7"/>
</dbReference>
<dbReference type="GeneID" id="25265094"/>
<dbReference type="InterPro" id="IPR056149">
    <property type="entry name" value="PRP5/DDX46/KHDC4_KH"/>
</dbReference>
<dbReference type="OMA" id="NVREQYQ"/>
<dbReference type="HOGENOM" id="CLU_040265_1_0_1"/>
<evidence type="ECO:0000259" key="3">
    <source>
        <dbReference type="SMART" id="SM00322"/>
    </source>
</evidence>
<feature type="region of interest" description="Disordered" evidence="2">
    <location>
        <begin position="281"/>
        <end position="415"/>
    </location>
</feature>
<dbReference type="InterPro" id="IPR004087">
    <property type="entry name" value="KH_dom"/>
</dbReference>
<feature type="domain" description="K Homology" evidence="3">
    <location>
        <begin position="182"/>
        <end position="266"/>
    </location>
</feature>
<name>A0A066VI15_TILAU</name>
<sequence>MSSKWDQPGAGGGAAAAAAAAAKIAAQYAAAPGSSTSGNAVGTGAPRSSSSSAGASERRRNGPEEPEFLHKIEINDQRNRYMLTKGQTQQSILRETGASVTTKGTWYPDKSLATAQDPPLYLEVSAVNQETLDKGIRMIADLMKQDVPQLIEDRAAKRLEWENQARPKDTGWQGKGERRKWPEEKVFIGLESLRNFNIRAKVVGPGGLFVKYIQSETGTRVQIKGIGSGFIDLDTGRESDEPMHISISGPDENMLVEAKRLAEDLLEVVRIEYGKAQQALGFPPQQHQPYGNGPYPPQQQQQLGGYGTGPQQHYETVGYGGAQQPPLPTDGGAPPPPPQDDAPLPPPGGGSGYAGAPGGYGQRGAHDSSRQPSFTPASSSATQATPNPSSSTLPVGLSSAGSGAAATAALSPEEQALDKYWKDYITWEKSFVEYHKRLPTVEEGKQEIPPQYR</sequence>
<dbReference type="OrthoDB" id="397265at2759"/>
<dbReference type="Gene3D" id="3.30.1370.10">
    <property type="entry name" value="K Homology domain, type 1"/>
    <property type="match status" value="2"/>
</dbReference>
<dbReference type="InterPro" id="IPR047889">
    <property type="entry name" value="KHDC4_KH-I_second"/>
</dbReference>
<dbReference type="SMART" id="SM00322">
    <property type="entry name" value="KH"/>
    <property type="match status" value="1"/>
</dbReference>
<dbReference type="Pfam" id="PF23469">
    <property type="entry name" value="KH_12"/>
    <property type="match status" value="1"/>
</dbReference>
<dbReference type="InterPro" id="IPR036612">
    <property type="entry name" value="KH_dom_type_1_sf"/>
</dbReference>
<feature type="compositionally biased region" description="Gly residues" evidence="2">
    <location>
        <begin position="349"/>
        <end position="362"/>
    </location>
</feature>
<dbReference type="PROSITE" id="PS50084">
    <property type="entry name" value="KH_TYPE_1"/>
    <property type="match status" value="1"/>
</dbReference>
<feature type="compositionally biased region" description="Basic and acidic residues" evidence="2">
    <location>
        <begin position="56"/>
        <end position="68"/>
    </location>
</feature>
<dbReference type="Proteomes" id="UP000027361">
    <property type="component" value="Unassembled WGS sequence"/>
</dbReference>
<dbReference type="GO" id="GO:0003723">
    <property type="term" value="F:RNA binding"/>
    <property type="evidence" value="ECO:0007669"/>
    <property type="project" value="UniProtKB-UniRule"/>
</dbReference>
<gene>
    <name evidence="4" type="ORF">K437DRAFT_258837</name>
</gene>
<comment type="caution">
    <text evidence="4">The sequence shown here is derived from an EMBL/GenBank/DDBJ whole genome shotgun (WGS) entry which is preliminary data.</text>
</comment>
<feature type="compositionally biased region" description="Polar residues" evidence="2">
    <location>
        <begin position="370"/>
        <end position="393"/>
    </location>
</feature>
<feature type="compositionally biased region" description="Low complexity" evidence="2">
    <location>
        <begin position="396"/>
        <end position="411"/>
    </location>
</feature>
<dbReference type="CDD" id="cd22386">
    <property type="entry name" value="KH-I_KHDC4_rpt2"/>
    <property type="match status" value="1"/>
</dbReference>
<dbReference type="SUPFAM" id="SSF54791">
    <property type="entry name" value="Eukaryotic type KH-domain (KH-domain type I)"/>
    <property type="match status" value="2"/>
</dbReference>